<feature type="transmembrane region" description="Helical" evidence="1">
    <location>
        <begin position="229"/>
        <end position="251"/>
    </location>
</feature>
<feature type="transmembrane region" description="Helical" evidence="1">
    <location>
        <begin position="380"/>
        <end position="398"/>
    </location>
</feature>
<evidence type="ECO:0000256" key="1">
    <source>
        <dbReference type="SAM" id="Phobius"/>
    </source>
</evidence>
<sequence length="468" mass="50594">MSLKKRSTGGEQPSALGALNLRVPFVHYKIEIPDILQGAILCVVPLSITALMTSVLGIPFEIAVAFVLLNNILYLVHTHFGDPTVAGWITAGIPLYVAFLSSYPEGDARILALIALQLTVSGVFLGLGVFKGADALVRKMPASLKSGILIGAGISAIMGEFGSDGRVWTMPITILTGAVLGFFMLFSETAGPLRARYGFFRFVAQYGIAVPFLFAYVLGMIIGEVDTPVIEWGFTTIPMGIILSEYSIFGLGMPPLQYFIDAIPLALAAYIIAFGDILVMDSLFKNADAVRKDEKLVFSPRRNSIIVGIRNFVHAIFAPFISLSGPAWTGGQALVINRYMNNPRSVMDSYWGGATSLYWGMTIAVVLVPVVTLFKPGLNIGMALTLLIQGYLCGYLAIEMLDRQTNLERGIAVIVGSVLAVQGAAWGLGVGLVLWFFLEKNWFADAYVATHHQDSEETADDSVTEKTN</sequence>
<protein>
    <recommendedName>
        <fullName evidence="4">Permease</fullName>
    </recommendedName>
</protein>
<keyword evidence="1" id="KW-0472">Membrane</keyword>
<feature type="transmembrane region" description="Helical" evidence="1">
    <location>
        <begin position="110"/>
        <end position="130"/>
    </location>
</feature>
<dbReference type="RefSeq" id="WP_216009255.1">
    <property type="nucleotide sequence ID" value="NZ_JAHKPV010000021.1"/>
</dbReference>
<evidence type="ECO:0008006" key="4">
    <source>
        <dbReference type="Google" id="ProtNLM"/>
    </source>
</evidence>
<dbReference type="Proteomes" id="UP000753376">
    <property type="component" value="Unassembled WGS sequence"/>
</dbReference>
<dbReference type="EMBL" id="JAHKPV010000021">
    <property type="protein sequence ID" value="MBU2875469.1"/>
    <property type="molecule type" value="Genomic_DNA"/>
</dbReference>
<keyword evidence="1" id="KW-1133">Transmembrane helix</keyword>
<keyword evidence="3" id="KW-1185">Reference proteome</keyword>
<name>A0ABS6ACJ8_9GAMM</name>
<comment type="caution">
    <text evidence="2">The sequence shown here is derived from an EMBL/GenBank/DDBJ whole genome shotgun (WGS) entry which is preliminary data.</text>
</comment>
<feature type="transmembrane region" description="Helical" evidence="1">
    <location>
        <begin position="85"/>
        <end position="104"/>
    </location>
</feature>
<feature type="transmembrane region" description="Helical" evidence="1">
    <location>
        <begin position="58"/>
        <end position="76"/>
    </location>
</feature>
<gene>
    <name evidence="2" type="ORF">KO508_15830</name>
</gene>
<organism evidence="2 3">
    <name type="scientific">Marinobacter salexigens</name>
    <dbReference type="NCBI Taxonomy" id="1925763"/>
    <lineage>
        <taxon>Bacteria</taxon>
        <taxon>Pseudomonadati</taxon>
        <taxon>Pseudomonadota</taxon>
        <taxon>Gammaproteobacteria</taxon>
        <taxon>Pseudomonadales</taxon>
        <taxon>Marinobacteraceae</taxon>
        <taxon>Marinobacter</taxon>
    </lineage>
</organism>
<proteinExistence type="predicted"/>
<evidence type="ECO:0000313" key="2">
    <source>
        <dbReference type="EMBL" id="MBU2875469.1"/>
    </source>
</evidence>
<feature type="transmembrane region" description="Helical" evidence="1">
    <location>
        <begin position="258"/>
        <end position="280"/>
    </location>
</feature>
<evidence type="ECO:0000313" key="3">
    <source>
        <dbReference type="Proteomes" id="UP000753376"/>
    </source>
</evidence>
<feature type="transmembrane region" description="Helical" evidence="1">
    <location>
        <begin position="357"/>
        <end position="374"/>
    </location>
</feature>
<keyword evidence="1" id="KW-0812">Transmembrane</keyword>
<accession>A0ABS6ACJ8</accession>
<feature type="transmembrane region" description="Helical" evidence="1">
    <location>
        <begin position="410"/>
        <end position="438"/>
    </location>
</feature>
<feature type="transmembrane region" description="Helical" evidence="1">
    <location>
        <begin position="312"/>
        <end position="336"/>
    </location>
</feature>
<reference evidence="2 3" key="1">
    <citation type="submission" date="2021-05" db="EMBL/GenBank/DDBJ databases">
        <title>Draft genomes of bacteria isolated from model marine particles.</title>
        <authorList>
            <person name="Datta M.S."/>
            <person name="Schwartzman J.A."/>
            <person name="Enke T.N."/>
            <person name="Saavedra J."/>
            <person name="Cermak N."/>
            <person name="Cordero O.X."/>
        </authorList>
    </citation>
    <scope>NUCLEOTIDE SEQUENCE [LARGE SCALE GENOMIC DNA]</scope>
    <source>
        <strain evidence="2 3">D2M19</strain>
    </source>
</reference>
<feature type="transmembrane region" description="Helical" evidence="1">
    <location>
        <begin position="167"/>
        <end position="186"/>
    </location>
</feature>
<feature type="transmembrane region" description="Helical" evidence="1">
    <location>
        <begin position="198"/>
        <end position="223"/>
    </location>
</feature>